<comment type="similarity">
    <text evidence="1">Belongs to the bacterial solute-binding protein 1 family.</text>
</comment>
<dbReference type="PANTHER" id="PTHR43649">
    <property type="entry name" value="ARABINOSE-BINDING PROTEIN-RELATED"/>
    <property type="match status" value="1"/>
</dbReference>
<dbReference type="InterPro" id="IPR006059">
    <property type="entry name" value="SBP"/>
</dbReference>
<dbReference type="InterPro" id="IPR006311">
    <property type="entry name" value="TAT_signal"/>
</dbReference>
<sequence>MDEPSRISRRSLLWLTAVATTAAACGDAGDDAGPPEATVPAPSPTMASPASKLSGDLKILVWSHFVPSHDKWFDPFAKEWGKQVGVNVTVDHINNTEIVARTAAEIQAGQGHDLIQYIAPLSQFEPSVVDLKDVAEEAAKRHGEQLELCVKSSLNSTTGKHYAYAPAWAPDPGNYRKSLWESVGLPDGPATWDDLLKGGAEIKKNQKVQMGLGMSQEIDSNMVGRALLWAFGASVQDENEAVVINSPETVQAVEFMQRLFKDTMTNEVFSWNPASNNQGLIAGQMSYIVNSISAWRTAQEANPEVADDIYFLKALNGPKAAVHAQHVMYNWIVPNHARNVDAAKEFLLHYTANSAQVAYHSKLYDLPAFPALVPQLNSWLENDPFGAQPANKLAVLKNAQEWSVNVSHPGPENAAMGEVFSTFVVPNMYAKAARGELSPAAAVQDAERQIKPIFDKWRKRGLVGGA</sequence>
<dbReference type="PROSITE" id="PS51318">
    <property type="entry name" value="TAT"/>
    <property type="match status" value="1"/>
</dbReference>
<feature type="compositionally biased region" description="Low complexity" evidence="4">
    <location>
        <begin position="38"/>
        <end position="50"/>
    </location>
</feature>
<name>A0AAU7TQ43_9ACTN</name>
<evidence type="ECO:0000256" key="2">
    <source>
        <dbReference type="ARBA" id="ARBA00022448"/>
    </source>
</evidence>
<evidence type="ECO:0000256" key="4">
    <source>
        <dbReference type="SAM" id="MobiDB-lite"/>
    </source>
</evidence>
<organism evidence="5">
    <name type="scientific">Kribbella sp. HUAS MG21</name>
    <dbReference type="NCBI Taxonomy" id="3160966"/>
    <lineage>
        <taxon>Bacteria</taxon>
        <taxon>Bacillati</taxon>
        <taxon>Actinomycetota</taxon>
        <taxon>Actinomycetes</taxon>
        <taxon>Propionibacteriales</taxon>
        <taxon>Kribbellaceae</taxon>
        <taxon>Kribbella</taxon>
    </lineage>
</organism>
<dbReference type="Gene3D" id="3.40.190.10">
    <property type="entry name" value="Periplasmic binding protein-like II"/>
    <property type="match status" value="1"/>
</dbReference>
<feature type="region of interest" description="Disordered" evidence="4">
    <location>
        <begin position="26"/>
        <end position="50"/>
    </location>
</feature>
<keyword evidence="3" id="KW-0732">Signal</keyword>
<dbReference type="EMBL" id="CP158165">
    <property type="protein sequence ID" value="XBV28726.1"/>
    <property type="molecule type" value="Genomic_DNA"/>
</dbReference>
<proteinExistence type="inferred from homology"/>
<dbReference type="Pfam" id="PF13416">
    <property type="entry name" value="SBP_bac_8"/>
    <property type="match status" value="1"/>
</dbReference>
<dbReference type="SUPFAM" id="SSF53850">
    <property type="entry name" value="Periplasmic binding protein-like II"/>
    <property type="match status" value="1"/>
</dbReference>
<evidence type="ECO:0000256" key="3">
    <source>
        <dbReference type="ARBA" id="ARBA00022729"/>
    </source>
</evidence>
<keyword evidence="2" id="KW-0813">Transport</keyword>
<dbReference type="PANTHER" id="PTHR43649:SF34">
    <property type="entry name" value="ABC TRANSPORTER PERIPLASMIC-BINDING PROTEIN YCJN-RELATED"/>
    <property type="match status" value="1"/>
</dbReference>
<dbReference type="AlphaFoldDB" id="A0AAU7TQ43"/>
<evidence type="ECO:0000313" key="5">
    <source>
        <dbReference type="EMBL" id="XBV28726.1"/>
    </source>
</evidence>
<evidence type="ECO:0000256" key="1">
    <source>
        <dbReference type="ARBA" id="ARBA00008520"/>
    </source>
</evidence>
<dbReference type="PROSITE" id="PS51257">
    <property type="entry name" value="PROKAR_LIPOPROTEIN"/>
    <property type="match status" value="1"/>
</dbReference>
<protein>
    <submittedName>
        <fullName evidence="5">ABC transporter substrate-binding protein</fullName>
    </submittedName>
</protein>
<gene>
    <name evidence="5" type="ORF">ABN611_20285</name>
</gene>
<accession>A0AAU7TQ43</accession>
<dbReference type="RefSeq" id="WP_350281476.1">
    <property type="nucleotide sequence ID" value="NZ_CP158165.1"/>
</dbReference>
<reference evidence="5" key="1">
    <citation type="submission" date="2024-06" db="EMBL/GenBank/DDBJ databases">
        <title>Kribbella sp. strain HUAS MG21 genome sequences.</title>
        <authorList>
            <person name="Mo P."/>
        </authorList>
    </citation>
    <scope>NUCLEOTIDE SEQUENCE</scope>
    <source>
        <strain evidence="5">HUAS MG21</strain>
    </source>
</reference>
<dbReference type="InterPro" id="IPR050490">
    <property type="entry name" value="Bact_solute-bd_prot1"/>
</dbReference>